<gene>
    <name evidence="3" type="ORF">L484_005146</name>
</gene>
<accession>W9QF76</accession>
<evidence type="ECO:0000313" key="4">
    <source>
        <dbReference type="Proteomes" id="UP000030645"/>
    </source>
</evidence>
<keyword evidence="4" id="KW-1185">Reference proteome</keyword>
<evidence type="ECO:0000313" key="3">
    <source>
        <dbReference type="EMBL" id="EXB33254.1"/>
    </source>
</evidence>
<keyword evidence="2" id="KW-0812">Transmembrane</keyword>
<feature type="region of interest" description="Disordered" evidence="1">
    <location>
        <begin position="1"/>
        <end position="21"/>
    </location>
</feature>
<dbReference type="AlphaFoldDB" id="W9QF76"/>
<evidence type="ECO:0000256" key="1">
    <source>
        <dbReference type="SAM" id="MobiDB-lite"/>
    </source>
</evidence>
<sequence>MEFHSSHGAGTKTAHLARDSPPWTMAPNQIKSSQLSSFEIIAVSCQLSIAATFLSSSTLGVTTSNLFKSLSPTISLTLLSDPLINRTKSMRFMSSGFDLALTGALSWLCIYNSSYSCCWFIKRMT</sequence>
<evidence type="ECO:0000256" key="2">
    <source>
        <dbReference type="SAM" id="Phobius"/>
    </source>
</evidence>
<organism evidence="3 4">
    <name type="scientific">Morus notabilis</name>
    <dbReference type="NCBI Taxonomy" id="981085"/>
    <lineage>
        <taxon>Eukaryota</taxon>
        <taxon>Viridiplantae</taxon>
        <taxon>Streptophyta</taxon>
        <taxon>Embryophyta</taxon>
        <taxon>Tracheophyta</taxon>
        <taxon>Spermatophyta</taxon>
        <taxon>Magnoliopsida</taxon>
        <taxon>eudicotyledons</taxon>
        <taxon>Gunneridae</taxon>
        <taxon>Pentapetalae</taxon>
        <taxon>rosids</taxon>
        <taxon>fabids</taxon>
        <taxon>Rosales</taxon>
        <taxon>Moraceae</taxon>
        <taxon>Moreae</taxon>
        <taxon>Morus</taxon>
    </lineage>
</organism>
<protein>
    <submittedName>
        <fullName evidence="3">Uncharacterized protein</fullName>
    </submittedName>
</protein>
<name>W9QF76_9ROSA</name>
<feature type="transmembrane region" description="Helical" evidence="2">
    <location>
        <begin position="99"/>
        <end position="121"/>
    </location>
</feature>
<reference evidence="4" key="1">
    <citation type="submission" date="2013-01" db="EMBL/GenBank/DDBJ databases">
        <title>Draft Genome Sequence of a Mulberry Tree, Morus notabilis C.K. Schneid.</title>
        <authorList>
            <person name="He N."/>
            <person name="Zhao S."/>
        </authorList>
    </citation>
    <scope>NUCLEOTIDE SEQUENCE</scope>
</reference>
<keyword evidence="2" id="KW-0472">Membrane</keyword>
<dbReference type="Proteomes" id="UP000030645">
    <property type="component" value="Unassembled WGS sequence"/>
</dbReference>
<dbReference type="EMBL" id="KE343529">
    <property type="protein sequence ID" value="EXB33254.1"/>
    <property type="molecule type" value="Genomic_DNA"/>
</dbReference>
<keyword evidence="2" id="KW-1133">Transmembrane helix</keyword>
<proteinExistence type="predicted"/>